<gene>
    <name evidence="2" type="ORF">Tdes44962_MAKER09635</name>
</gene>
<reference evidence="2 3" key="1">
    <citation type="journal article" date="2018" name="IMA Fungus">
        <title>IMA Genome-F 10: Nine draft genome sequences of Claviceps purpurea s.lat., including C. arundinis, C. humidiphila, and C. cf. spartinae, pseudomolecules for the pitch canker pathogen Fusarium circinatum, draft genome of Davidsoniella eucalypti, Grosmannia galeiformis, Quambalaria eucalypti, and Teratosphaeria destructans.</title>
        <authorList>
            <person name="Wingfield B.D."/>
            <person name="Liu M."/>
            <person name="Nguyen H.D."/>
            <person name="Lane F.A."/>
            <person name="Morgan S.W."/>
            <person name="De Vos L."/>
            <person name="Wilken P.M."/>
            <person name="Duong T.A."/>
            <person name="Aylward J."/>
            <person name="Coetzee M.P."/>
            <person name="Dadej K."/>
            <person name="De Beer Z.W."/>
            <person name="Findlay W."/>
            <person name="Havenga M."/>
            <person name="Kolarik M."/>
            <person name="Menzies J.G."/>
            <person name="Naidoo K."/>
            <person name="Pochopski O."/>
            <person name="Shoukouhi P."/>
            <person name="Santana Q.C."/>
            <person name="Seifert K.A."/>
            <person name="Soal N."/>
            <person name="Steenkamp E.T."/>
            <person name="Tatham C.T."/>
            <person name="van der Nest M.A."/>
            <person name="Wingfield M.J."/>
        </authorList>
    </citation>
    <scope>NUCLEOTIDE SEQUENCE [LARGE SCALE GENOMIC DNA]</scope>
    <source>
        <strain evidence="2">CMW44962</strain>
    </source>
</reference>
<dbReference type="Proteomes" id="UP001138500">
    <property type="component" value="Unassembled WGS sequence"/>
</dbReference>
<feature type="signal peptide" evidence="1">
    <location>
        <begin position="1"/>
        <end position="17"/>
    </location>
</feature>
<comment type="caution">
    <text evidence="2">The sequence shown here is derived from an EMBL/GenBank/DDBJ whole genome shotgun (WGS) entry which is preliminary data.</text>
</comment>
<dbReference type="AlphaFoldDB" id="A0A9W7W2D4"/>
<name>A0A9W7W2D4_9PEZI</name>
<feature type="chain" id="PRO_5040768225" evidence="1">
    <location>
        <begin position="18"/>
        <end position="182"/>
    </location>
</feature>
<keyword evidence="1" id="KW-0732">Signal</keyword>
<protein>
    <submittedName>
        <fullName evidence="2">Cell wall protein PhiA</fullName>
    </submittedName>
</protein>
<evidence type="ECO:0000256" key="1">
    <source>
        <dbReference type="SAM" id="SignalP"/>
    </source>
</evidence>
<organism evidence="2 3">
    <name type="scientific">Teratosphaeria destructans</name>
    <dbReference type="NCBI Taxonomy" id="418781"/>
    <lineage>
        <taxon>Eukaryota</taxon>
        <taxon>Fungi</taxon>
        <taxon>Dikarya</taxon>
        <taxon>Ascomycota</taxon>
        <taxon>Pezizomycotina</taxon>
        <taxon>Dothideomycetes</taxon>
        <taxon>Dothideomycetidae</taxon>
        <taxon>Mycosphaerellales</taxon>
        <taxon>Teratosphaeriaceae</taxon>
        <taxon>Teratosphaeria</taxon>
    </lineage>
</organism>
<sequence>MHSTLLTLSALASTAFSLAIPDGASTDSGAPRDGAPFSLVAVSTNGVNFPSTPVIAHDGSLFVGASKTPTDHRVYLWTGSQATQGLYVDPSGFGAGVTFYATDSSDLPRNAQREKFSIDGQTRELTFQGIGGKACPTGKDGEWMVSFSELEKPEGTDGCVEVDLMAYSQTDDTFCEYSPKPE</sequence>
<proteinExistence type="predicted"/>
<evidence type="ECO:0000313" key="2">
    <source>
        <dbReference type="EMBL" id="KAH9827753.1"/>
    </source>
</evidence>
<reference evidence="2 3" key="2">
    <citation type="journal article" date="2021" name="Curr. Genet.">
        <title>Genetic response to nitrogen starvation in the aggressive Eucalyptus foliar pathogen Teratosphaeria destructans.</title>
        <authorList>
            <person name="Havenga M."/>
            <person name="Wingfield B.D."/>
            <person name="Wingfield M.J."/>
            <person name="Dreyer L.L."/>
            <person name="Roets F."/>
            <person name="Aylward J."/>
        </authorList>
    </citation>
    <scope>NUCLEOTIDE SEQUENCE [LARGE SCALE GENOMIC DNA]</scope>
    <source>
        <strain evidence="2">CMW44962</strain>
    </source>
</reference>
<dbReference type="OrthoDB" id="4093325at2759"/>
<dbReference type="EMBL" id="RIBY02001862">
    <property type="protein sequence ID" value="KAH9827753.1"/>
    <property type="molecule type" value="Genomic_DNA"/>
</dbReference>
<evidence type="ECO:0000313" key="3">
    <source>
        <dbReference type="Proteomes" id="UP001138500"/>
    </source>
</evidence>
<keyword evidence="3" id="KW-1185">Reference proteome</keyword>
<accession>A0A9W7W2D4</accession>